<evidence type="ECO:0000313" key="3">
    <source>
        <dbReference type="Proteomes" id="UP000663760"/>
    </source>
</evidence>
<dbReference type="EMBL" id="LR746269">
    <property type="protein sequence ID" value="CAA7397146.1"/>
    <property type="molecule type" value="Genomic_DNA"/>
</dbReference>
<accession>A0A7I8IUF7</accession>
<proteinExistence type="predicted"/>
<organism evidence="1">
    <name type="scientific">Spirodela intermedia</name>
    <name type="common">Intermediate duckweed</name>
    <dbReference type="NCBI Taxonomy" id="51605"/>
    <lineage>
        <taxon>Eukaryota</taxon>
        <taxon>Viridiplantae</taxon>
        <taxon>Streptophyta</taxon>
        <taxon>Embryophyta</taxon>
        <taxon>Tracheophyta</taxon>
        <taxon>Spermatophyta</taxon>
        <taxon>Magnoliopsida</taxon>
        <taxon>Liliopsida</taxon>
        <taxon>Araceae</taxon>
        <taxon>Lemnoideae</taxon>
        <taxon>Spirodela</taxon>
    </lineage>
</organism>
<dbReference type="EMBL" id="LR743593">
    <property type="protein sequence ID" value="CAA2621078.1"/>
    <property type="molecule type" value="Genomic_DNA"/>
</dbReference>
<protein>
    <submittedName>
        <fullName evidence="1">Uncharacterized protein</fullName>
    </submittedName>
</protein>
<dbReference type="Proteomes" id="UP000663760">
    <property type="component" value="Chromosome 6"/>
</dbReference>
<dbReference type="OrthoDB" id="1722863at2759"/>
<dbReference type="AlphaFoldDB" id="A0A7I8IUF7"/>
<keyword evidence="3" id="KW-1185">Reference proteome</keyword>
<name>A0A7I8IUF7_SPIIN</name>
<sequence>MLNDTNFKAWKENVMIVLNCIDLDIILRENLLTIFHEDKKDMDKEYIVEMSHLASKLKVVKLKLLEDLLVDLVLISLPSQFNQFKVSYNCQRDK</sequence>
<evidence type="ECO:0000313" key="1">
    <source>
        <dbReference type="EMBL" id="CAA2621078.1"/>
    </source>
</evidence>
<evidence type="ECO:0000313" key="2">
    <source>
        <dbReference type="EMBL" id="CAA7397146.1"/>
    </source>
</evidence>
<gene>
    <name evidence="1" type="ORF">SI7747_06007196</name>
    <name evidence="2" type="ORF">SI8410_06007811</name>
</gene>
<reference evidence="1" key="1">
    <citation type="submission" date="2019-12" db="EMBL/GenBank/DDBJ databases">
        <authorList>
            <person name="Scholz U."/>
            <person name="Mascher M."/>
            <person name="Fiebig A."/>
        </authorList>
    </citation>
    <scope>NUCLEOTIDE SEQUENCE</scope>
</reference>